<evidence type="ECO:0000313" key="3">
    <source>
        <dbReference type="Proteomes" id="UP001059617"/>
    </source>
</evidence>
<keyword evidence="3" id="KW-1185">Reference proteome</keyword>
<reference evidence="2" key="1">
    <citation type="submission" date="2021-04" db="EMBL/GenBank/DDBJ databases">
        <authorList>
            <person name="Hartkoorn R.C."/>
            <person name="Beaudoing E."/>
            <person name="Hot D."/>
        </authorList>
    </citation>
    <scope>NUCLEOTIDE SEQUENCE</scope>
    <source>
        <strain evidence="2">NRRL B-16292</strain>
    </source>
</reference>
<name>A0ABY5W729_9ACTN</name>
<keyword evidence="1" id="KW-0472">Membrane</keyword>
<evidence type="ECO:0000313" key="2">
    <source>
        <dbReference type="EMBL" id="UWP85883.1"/>
    </source>
</evidence>
<reference evidence="2" key="2">
    <citation type="submission" date="2022-09" db="EMBL/GenBank/DDBJ databases">
        <title>Biosynthetic gene clusters of Dactylosporangioum fulvum.</title>
        <authorList>
            <person name="Caradec T."/>
        </authorList>
    </citation>
    <scope>NUCLEOTIDE SEQUENCE</scope>
    <source>
        <strain evidence="2">NRRL B-16292</strain>
    </source>
</reference>
<accession>A0ABY5W729</accession>
<gene>
    <name evidence="2" type="ORF">Dfulv_17190</name>
</gene>
<organism evidence="2 3">
    <name type="scientific">Dactylosporangium fulvum</name>
    <dbReference type="NCBI Taxonomy" id="53359"/>
    <lineage>
        <taxon>Bacteria</taxon>
        <taxon>Bacillati</taxon>
        <taxon>Actinomycetota</taxon>
        <taxon>Actinomycetes</taxon>
        <taxon>Micromonosporales</taxon>
        <taxon>Micromonosporaceae</taxon>
        <taxon>Dactylosporangium</taxon>
    </lineage>
</organism>
<dbReference type="RefSeq" id="WP_259864239.1">
    <property type="nucleotide sequence ID" value="NZ_BAAAST010000130.1"/>
</dbReference>
<keyword evidence="1" id="KW-1133">Transmembrane helix</keyword>
<protein>
    <submittedName>
        <fullName evidence="2">Uncharacterized protein</fullName>
    </submittedName>
</protein>
<sequence length="49" mass="4902">MPQALLALLGVLLLALAACGVTARHVSLALLGAAALALAFFWPVLAAAF</sequence>
<dbReference type="EMBL" id="CP073720">
    <property type="protein sequence ID" value="UWP85883.1"/>
    <property type="molecule type" value="Genomic_DNA"/>
</dbReference>
<feature type="transmembrane region" description="Helical" evidence="1">
    <location>
        <begin position="29"/>
        <end position="48"/>
    </location>
</feature>
<dbReference type="Proteomes" id="UP001059617">
    <property type="component" value="Chromosome"/>
</dbReference>
<keyword evidence="1" id="KW-0812">Transmembrane</keyword>
<evidence type="ECO:0000256" key="1">
    <source>
        <dbReference type="SAM" id="Phobius"/>
    </source>
</evidence>
<proteinExistence type="predicted"/>